<evidence type="ECO:0000313" key="1">
    <source>
        <dbReference type="EMBL" id="OXS78388.1"/>
    </source>
</evidence>
<reference evidence="2 3" key="1">
    <citation type="submission" date="2017-01" db="EMBL/GenBank/DDBJ databases">
        <authorList>
            <person name="Mah S.A."/>
            <person name="Swanson W.J."/>
            <person name="Moy G.W."/>
            <person name="Vacquier V.D."/>
        </authorList>
    </citation>
    <scope>NUCLEOTIDE SEQUENCE [LARGE SCALE GENOMIC DNA]</scope>
    <source>
        <strain evidence="2 3">NIO-1016</strain>
    </source>
</reference>
<sequence length="142" mass="15467">MEPVYSVTVNAKGGREGSVFTEEGPLQLDVTTPAILGGKGQLRTNYLELFGASIAACYQNAVQQAAGIDDHVEEAFADVAAQVDVLKDPERGGHRLHVMLHVKFYGGRFNELLDQRVIDEASGLCPLIKALEGECDFSIRKY</sequence>
<organism evidence="2 3">
    <name type="scientific">Domibacillus enclensis</name>
    <dbReference type="NCBI Taxonomy" id="1017273"/>
    <lineage>
        <taxon>Bacteria</taxon>
        <taxon>Bacillati</taxon>
        <taxon>Bacillota</taxon>
        <taxon>Bacilli</taxon>
        <taxon>Bacillales</taxon>
        <taxon>Bacillaceae</taxon>
        <taxon>Domibacillus</taxon>
    </lineage>
</organism>
<dbReference type="EMBL" id="MWSK01000003">
    <property type="protein sequence ID" value="OXS78388.1"/>
    <property type="molecule type" value="Genomic_DNA"/>
</dbReference>
<evidence type="ECO:0000313" key="2">
    <source>
        <dbReference type="EMBL" id="SIQ58396.1"/>
    </source>
</evidence>
<protein>
    <submittedName>
        <fullName evidence="2">Peroxiredoxin, Ohr subfamily</fullName>
    </submittedName>
</protein>
<dbReference type="STRING" id="1017273.SAMN05443094_103112"/>
<evidence type="ECO:0000313" key="3">
    <source>
        <dbReference type="Proteomes" id="UP000186385"/>
    </source>
</evidence>
<reference evidence="1" key="3">
    <citation type="submission" date="2017-03" db="EMBL/GenBank/DDBJ databases">
        <authorList>
            <person name="Dastager S.G."/>
            <person name="Neurgaonkar P.S."/>
            <person name="Dharne M.S."/>
        </authorList>
    </citation>
    <scope>NUCLEOTIDE SEQUENCE</scope>
    <source>
        <strain evidence="1">DSM 25145</strain>
    </source>
</reference>
<dbReference type="InterPro" id="IPR036102">
    <property type="entry name" value="OsmC/Ohrsf"/>
</dbReference>
<name>A0A1N6TZ80_9BACI</name>
<dbReference type="SUPFAM" id="SSF82784">
    <property type="entry name" value="OsmC-like"/>
    <property type="match status" value="1"/>
</dbReference>
<dbReference type="EMBL" id="FTLX01000003">
    <property type="protein sequence ID" value="SIQ58396.1"/>
    <property type="molecule type" value="Genomic_DNA"/>
</dbReference>
<dbReference type="InterPro" id="IPR015946">
    <property type="entry name" value="KH_dom-like_a/b"/>
</dbReference>
<dbReference type="Gene3D" id="2.20.25.10">
    <property type="match status" value="1"/>
</dbReference>
<dbReference type="OrthoDB" id="9797508at2"/>
<dbReference type="Proteomes" id="UP000186385">
    <property type="component" value="Unassembled WGS sequence"/>
</dbReference>
<dbReference type="PANTHER" id="PTHR33797">
    <property type="entry name" value="ORGANIC HYDROPEROXIDE RESISTANCE PROTEIN-LIKE"/>
    <property type="match status" value="1"/>
</dbReference>
<dbReference type="AlphaFoldDB" id="A0A1N6TZ80"/>
<dbReference type="Gene3D" id="3.30.300.20">
    <property type="match status" value="1"/>
</dbReference>
<gene>
    <name evidence="1" type="ORF">B1B05_07185</name>
    <name evidence="2" type="ORF">SAMN05443094_103112</name>
</gene>
<dbReference type="PANTHER" id="PTHR33797:SF2">
    <property type="entry name" value="ORGANIC HYDROPEROXIDE RESISTANCE PROTEIN-LIKE"/>
    <property type="match status" value="1"/>
</dbReference>
<dbReference type="RefSeq" id="WP_052698485.1">
    <property type="nucleotide sequence ID" value="NZ_FTLX01000003.1"/>
</dbReference>
<keyword evidence="4" id="KW-1185">Reference proteome</keyword>
<dbReference type="InterPro" id="IPR019953">
    <property type="entry name" value="OHR"/>
</dbReference>
<accession>A0A1N6TZ80</accession>
<dbReference type="Proteomes" id="UP000215545">
    <property type="component" value="Unassembled WGS sequence"/>
</dbReference>
<dbReference type="GO" id="GO:0006979">
    <property type="term" value="P:response to oxidative stress"/>
    <property type="evidence" value="ECO:0007669"/>
    <property type="project" value="InterPro"/>
</dbReference>
<evidence type="ECO:0000313" key="4">
    <source>
        <dbReference type="Proteomes" id="UP000215545"/>
    </source>
</evidence>
<proteinExistence type="predicted"/>
<reference evidence="4" key="2">
    <citation type="submission" date="2017-03" db="EMBL/GenBank/DDBJ databases">
        <title>Bacillus sp. V-88(T) DSM27956, whole genome shotgun sequencing project.</title>
        <authorList>
            <person name="Dastager S.G."/>
            <person name="Neurgaonkar P.S."/>
            <person name="Dharne M.S."/>
        </authorList>
    </citation>
    <scope>NUCLEOTIDE SEQUENCE [LARGE SCALE GENOMIC DNA]</scope>
    <source>
        <strain evidence="4">DSM 25145</strain>
    </source>
</reference>